<dbReference type="Gene3D" id="3.30.70.270">
    <property type="match status" value="1"/>
</dbReference>
<name>A0A9W3BBS6_BIOGL</name>
<keyword evidence="2" id="KW-0233">DNA recombination</keyword>
<dbReference type="InterPro" id="IPR018061">
    <property type="entry name" value="Retropepsins"/>
</dbReference>
<dbReference type="InterPro" id="IPR000477">
    <property type="entry name" value="RT_dom"/>
</dbReference>
<dbReference type="PANTHER" id="PTHR37984">
    <property type="entry name" value="PROTEIN CBG26694"/>
    <property type="match status" value="1"/>
</dbReference>
<dbReference type="Pfam" id="PF00077">
    <property type="entry name" value="RVP"/>
    <property type="match status" value="1"/>
</dbReference>
<feature type="domain" description="RNase H type-1" evidence="4">
    <location>
        <begin position="506"/>
        <end position="636"/>
    </location>
</feature>
<dbReference type="RefSeq" id="XP_055897039.1">
    <property type="nucleotide sequence ID" value="XM_056041064.1"/>
</dbReference>
<keyword evidence="1" id="KW-0378">Hydrolase</keyword>
<feature type="domain" description="Reverse transcriptase" evidence="3">
    <location>
        <begin position="326"/>
        <end position="525"/>
    </location>
</feature>
<evidence type="ECO:0000313" key="6">
    <source>
        <dbReference type="RefSeq" id="XP_055897039.1"/>
    </source>
</evidence>
<gene>
    <name evidence="6" type="primary">LOC129928149</name>
</gene>
<dbReference type="Gene3D" id="2.40.70.10">
    <property type="entry name" value="Acid Proteases"/>
    <property type="match status" value="1"/>
</dbReference>
<keyword evidence="5" id="KW-1185">Reference proteome</keyword>
<sequence>MAEGLLKPPTELNVTEGNLRAQAEKCNFKEKDRMIRDKIIFAVEKRLQERLLNHDDLTLKKCIEICQTYEQTAKELAEINKETVVKIDKIEQKKNDNRNNLIDCWFCGGRHAVNRTACPAWGKNCNKCKGKNHFAVKCKTKNKIHMHNAMDEFDQEEQLNSINVLNINRDRMTALFMINSQQTRFQLDTGADVNIICKKYVKKTQIKKSVQTLTMWNNSKLKTEGTANLIITNPKNKKNYLVTFTVVENHYQCLLGRKTCQSLSLITLNEDRFISQVNTMDCHLGDLGETSLTINENIAPVVSPCHNIPFAFQKKVEAEIETLVKRKILIPVNEPTDWVSQMAVVQKPNGDLRICIEPRHLNTALKREHFKLPTLEAVMPQFLNAKIFSKLDVKEAYWHVRLDEKSSLLTTMITPYGQYRWSRLPFGLSVSGEIFQKKLTEALLGLEGCINVADDIVIVGCAEVSQPLRELTKKDCNFRWTEKCEEAFNKIKTMITNTPVFIFYNPDKKLEIQVDSSQHGLGAVLMQEGQPIEFASRALTPTENNGLIEKELLAVVFGLERFNQYTFGRHVIIINDHKPLANILRKPLNQAPRRLQNLMLRSKRYDFSFQWVEGNSLHIANTLSRLCDQEEKQDEQIMNGWPQRKQDLDNMISTYFDFADTLGLSNGVILKGERIVIPFSMRQEMKKILHTAHIAYDGMMRRPQQTIFWPGMADEIKQMADMHCLSRKKTYEPERNTYTT</sequence>
<evidence type="ECO:0000256" key="2">
    <source>
        <dbReference type="ARBA" id="ARBA00023172"/>
    </source>
</evidence>
<dbReference type="Gene3D" id="1.10.340.70">
    <property type="match status" value="1"/>
</dbReference>
<dbReference type="CDD" id="cd01647">
    <property type="entry name" value="RT_LTR"/>
    <property type="match status" value="1"/>
</dbReference>
<evidence type="ECO:0000259" key="3">
    <source>
        <dbReference type="PROSITE" id="PS50878"/>
    </source>
</evidence>
<accession>A0A9W3BBS6</accession>
<dbReference type="InterPro" id="IPR002156">
    <property type="entry name" value="RNaseH_domain"/>
</dbReference>
<dbReference type="InterPro" id="IPR041577">
    <property type="entry name" value="RT_RNaseH_2"/>
</dbReference>
<dbReference type="InterPro" id="IPR043128">
    <property type="entry name" value="Rev_trsase/Diguanyl_cyclase"/>
</dbReference>
<dbReference type="PROSITE" id="PS50878">
    <property type="entry name" value="RT_POL"/>
    <property type="match status" value="1"/>
</dbReference>
<dbReference type="GO" id="GO:0004523">
    <property type="term" value="F:RNA-DNA hybrid ribonuclease activity"/>
    <property type="evidence" value="ECO:0007669"/>
    <property type="project" value="InterPro"/>
</dbReference>
<dbReference type="OMA" id="YEPERNT"/>
<dbReference type="GeneID" id="129928149"/>
<organism evidence="5 6">
    <name type="scientific">Biomphalaria glabrata</name>
    <name type="common">Bloodfluke planorb</name>
    <name type="synonym">Freshwater snail</name>
    <dbReference type="NCBI Taxonomy" id="6526"/>
    <lineage>
        <taxon>Eukaryota</taxon>
        <taxon>Metazoa</taxon>
        <taxon>Spiralia</taxon>
        <taxon>Lophotrochozoa</taxon>
        <taxon>Mollusca</taxon>
        <taxon>Gastropoda</taxon>
        <taxon>Heterobranchia</taxon>
        <taxon>Euthyneura</taxon>
        <taxon>Panpulmonata</taxon>
        <taxon>Hygrophila</taxon>
        <taxon>Lymnaeoidea</taxon>
        <taxon>Planorbidae</taxon>
        <taxon>Biomphalaria</taxon>
    </lineage>
</organism>
<dbReference type="InterPro" id="IPR050951">
    <property type="entry name" value="Retrovirus_Pol_polyprotein"/>
</dbReference>
<dbReference type="GO" id="GO:0006310">
    <property type="term" value="P:DNA recombination"/>
    <property type="evidence" value="ECO:0007669"/>
    <property type="project" value="UniProtKB-KW"/>
</dbReference>
<dbReference type="Gene3D" id="3.10.10.10">
    <property type="entry name" value="HIV Type 1 Reverse Transcriptase, subunit A, domain 1"/>
    <property type="match status" value="1"/>
</dbReference>
<dbReference type="Pfam" id="PF17919">
    <property type="entry name" value="RT_RNaseH_2"/>
    <property type="match status" value="1"/>
</dbReference>
<dbReference type="CDD" id="cd09274">
    <property type="entry name" value="RNase_HI_RT_Ty3"/>
    <property type="match status" value="1"/>
</dbReference>
<proteinExistence type="predicted"/>
<reference evidence="6" key="1">
    <citation type="submission" date="2025-08" db="UniProtKB">
        <authorList>
            <consortium name="RefSeq"/>
        </authorList>
    </citation>
    <scope>IDENTIFICATION</scope>
</reference>
<dbReference type="SUPFAM" id="SSF56672">
    <property type="entry name" value="DNA/RNA polymerases"/>
    <property type="match status" value="1"/>
</dbReference>
<dbReference type="GO" id="GO:0003676">
    <property type="term" value="F:nucleic acid binding"/>
    <property type="evidence" value="ECO:0007669"/>
    <property type="project" value="InterPro"/>
</dbReference>
<evidence type="ECO:0000313" key="5">
    <source>
        <dbReference type="Proteomes" id="UP001165740"/>
    </source>
</evidence>
<dbReference type="InterPro" id="IPR021109">
    <property type="entry name" value="Peptidase_aspartic_dom_sf"/>
</dbReference>
<dbReference type="PROSITE" id="PS50879">
    <property type="entry name" value="RNASE_H_1"/>
    <property type="match status" value="1"/>
</dbReference>
<dbReference type="AlphaFoldDB" id="A0A9W3BBS6"/>
<dbReference type="SUPFAM" id="SSF50630">
    <property type="entry name" value="Acid proteases"/>
    <property type="match status" value="1"/>
</dbReference>
<evidence type="ECO:0000256" key="1">
    <source>
        <dbReference type="ARBA" id="ARBA00022801"/>
    </source>
</evidence>
<dbReference type="InterPro" id="IPR043502">
    <property type="entry name" value="DNA/RNA_pol_sf"/>
</dbReference>
<protein>
    <submittedName>
        <fullName evidence="6">Uncharacterized protein LOC129928149</fullName>
    </submittedName>
</protein>
<dbReference type="OrthoDB" id="10041530at2759"/>
<dbReference type="Proteomes" id="UP001165740">
    <property type="component" value="Chromosome 9"/>
</dbReference>
<evidence type="ECO:0000259" key="4">
    <source>
        <dbReference type="PROSITE" id="PS50879"/>
    </source>
</evidence>
<dbReference type="PANTHER" id="PTHR37984:SF8">
    <property type="entry name" value="CCHC-TYPE DOMAIN-CONTAINING PROTEIN"/>
    <property type="match status" value="1"/>
</dbReference>